<feature type="binding site" evidence="11">
    <location>
        <position position="91"/>
    </location>
    <ligand>
        <name>Fe(2+)</name>
        <dbReference type="ChEBI" id="CHEBI:29033"/>
        <note>for iron-dependent acireductone dioxygenase activity</note>
    </ligand>
</feature>
<comment type="cofactor">
    <cofactor evidence="11">
        <name>Fe(2+)</name>
        <dbReference type="ChEBI" id="CHEBI:29033"/>
    </cofactor>
    <cofactor evidence="11">
        <name>Ni(2+)</name>
        <dbReference type="ChEBI" id="CHEBI:49786"/>
    </cofactor>
    <text evidence="11">Binds either 1 Fe or Ni cation per monomer. Iron-binding promotes an acireductone dioxygenase reaction producing 2-keto-4-methylthiobutyrate, while nickel-binding promotes an acireductone dioxygenase reaction producing 3-(methylsulfanyl)propanoate.</text>
</comment>
<keyword evidence="9 11" id="KW-0486">Methionine biosynthesis</keyword>
<comment type="subcellular location">
    <subcellularLocation>
        <location evidence="11">Cytoplasm</location>
    </subcellularLocation>
    <subcellularLocation>
        <location evidence="11">Nucleus</location>
    </subcellularLocation>
</comment>
<evidence type="ECO:0000256" key="2">
    <source>
        <dbReference type="ARBA" id="ARBA00022490"/>
    </source>
</evidence>
<organism evidence="12 13">
    <name type="scientific">Multifurca ochricompacta</name>
    <dbReference type="NCBI Taxonomy" id="376703"/>
    <lineage>
        <taxon>Eukaryota</taxon>
        <taxon>Fungi</taxon>
        <taxon>Dikarya</taxon>
        <taxon>Basidiomycota</taxon>
        <taxon>Agaricomycotina</taxon>
        <taxon>Agaricomycetes</taxon>
        <taxon>Russulales</taxon>
        <taxon>Russulaceae</taxon>
        <taxon>Multifurca</taxon>
    </lineage>
</organism>
<dbReference type="Gene3D" id="2.60.120.10">
    <property type="entry name" value="Jelly Rolls"/>
    <property type="match status" value="1"/>
</dbReference>
<dbReference type="GO" id="GO:0016151">
    <property type="term" value="F:nickel cation binding"/>
    <property type="evidence" value="ECO:0007669"/>
    <property type="project" value="UniProtKB-UniRule"/>
</dbReference>
<dbReference type="AlphaFoldDB" id="A0AAD4LY49"/>
<dbReference type="InterPro" id="IPR011051">
    <property type="entry name" value="RmlC_Cupin_sf"/>
</dbReference>
<evidence type="ECO:0000256" key="5">
    <source>
        <dbReference type="ARBA" id="ARBA00022723"/>
    </source>
</evidence>
<evidence type="ECO:0000256" key="6">
    <source>
        <dbReference type="ARBA" id="ARBA00022964"/>
    </source>
</evidence>
<comment type="catalytic activity">
    <reaction evidence="11">
        <text>1,2-dihydroxy-5-(methylsulfanyl)pent-1-en-3-one + O2 = 3-(methylsulfanyl)propanoate + CO + formate + 2 H(+)</text>
        <dbReference type="Rhea" id="RHEA:14161"/>
        <dbReference type="ChEBI" id="CHEBI:15378"/>
        <dbReference type="ChEBI" id="CHEBI:15379"/>
        <dbReference type="ChEBI" id="CHEBI:15740"/>
        <dbReference type="ChEBI" id="CHEBI:17245"/>
        <dbReference type="ChEBI" id="CHEBI:49016"/>
        <dbReference type="ChEBI" id="CHEBI:49252"/>
        <dbReference type="EC" id="1.13.11.53"/>
    </reaction>
</comment>
<dbReference type="GO" id="GO:0005737">
    <property type="term" value="C:cytoplasm"/>
    <property type="evidence" value="ECO:0007669"/>
    <property type="project" value="UniProtKB-SubCell"/>
</dbReference>
<comment type="function">
    <text evidence="11">Catalyzes 2 different reactions between oxygen and the acireductone 1,2-dihydroxy-3-keto-5-methylthiopentene (DHK-MTPene) depending upon the metal bound in the active site. Fe-containing acireductone dioxygenase (Fe-ARD) produces formate and 2-keto-4-methylthiobutyrate (KMTB), the alpha-ketoacid precursor of methionine in the methionine recycle pathway. Ni-containing acireductone dioxygenase (Ni-ARD) produces methylthiopropionate, carbon monoxide and formate, and does not lie on the methionine recycle pathway.</text>
</comment>
<keyword evidence="8 11" id="KW-0408">Iron</keyword>
<evidence type="ECO:0000256" key="8">
    <source>
        <dbReference type="ARBA" id="ARBA00023004"/>
    </source>
</evidence>
<dbReference type="GO" id="GO:0005634">
    <property type="term" value="C:nucleus"/>
    <property type="evidence" value="ECO:0007669"/>
    <property type="project" value="UniProtKB-SubCell"/>
</dbReference>
<keyword evidence="7 11" id="KW-0560">Oxidoreductase</keyword>
<keyword evidence="13" id="KW-1185">Reference proteome</keyword>
<dbReference type="InterPro" id="IPR014710">
    <property type="entry name" value="RmlC-like_jellyroll"/>
</dbReference>
<evidence type="ECO:0000256" key="10">
    <source>
        <dbReference type="ARBA" id="ARBA00023242"/>
    </source>
</evidence>
<dbReference type="GO" id="GO:0010309">
    <property type="term" value="F:acireductone dioxygenase [iron(II)-requiring] activity"/>
    <property type="evidence" value="ECO:0007669"/>
    <property type="project" value="UniProtKB-UniRule"/>
</dbReference>
<keyword evidence="3 11" id="KW-0533">Nickel</keyword>
<dbReference type="GO" id="GO:0005506">
    <property type="term" value="F:iron ion binding"/>
    <property type="evidence" value="ECO:0007669"/>
    <property type="project" value="UniProtKB-UniRule"/>
</dbReference>
<feature type="binding site" evidence="11">
    <location>
        <position position="85"/>
    </location>
    <ligand>
        <name>Ni(2+)</name>
        <dbReference type="ChEBI" id="CHEBI:49786"/>
        <note>for nickel-dependent acireductone dioxygenase activity</note>
    </ligand>
</feature>
<keyword evidence="10 11" id="KW-0539">Nucleus</keyword>
<evidence type="ECO:0000256" key="3">
    <source>
        <dbReference type="ARBA" id="ARBA00022596"/>
    </source>
</evidence>
<comment type="caution">
    <text evidence="12">The sequence shown here is derived from an EMBL/GenBank/DDBJ whole genome shotgun (WGS) entry which is preliminary data.</text>
</comment>
<comment type="pathway">
    <text evidence="11">Amino-acid biosynthesis; L-methionine biosynthesis via salvage pathway; L-methionine from S-methyl-5-thio-alpha-D-ribose 1-phosphate: step 5/6.</text>
</comment>
<keyword evidence="5 11" id="KW-0479">Metal-binding</keyword>
<feature type="binding site" evidence="11">
    <location>
        <position position="87"/>
    </location>
    <ligand>
        <name>Ni(2+)</name>
        <dbReference type="ChEBI" id="CHEBI:49786"/>
        <note>for nickel-dependent acireductone dioxygenase activity</note>
    </ligand>
</feature>
<keyword evidence="4 11" id="KW-0028">Amino-acid biosynthesis</keyword>
<evidence type="ECO:0000313" key="12">
    <source>
        <dbReference type="EMBL" id="KAI0295052.1"/>
    </source>
</evidence>
<feature type="binding site" evidence="11">
    <location>
        <position position="131"/>
    </location>
    <ligand>
        <name>Ni(2+)</name>
        <dbReference type="ChEBI" id="CHEBI:49786"/>
        <note>for nickel-dependent acireductone dioxygenase activity</note>
    </ligand>
</feature>
<evidence type="ECO:0000256" key="7">
    <source>
        <dbReference type="ARBA" id="ARBA00023002"/>
    </source>
</evidence>
<dbReference type="GO" id="GO:0019509">
    <property type="term" value="P:L-methionine salvage from methylthioadenosine"/>
    <property type="evidence" value="ECO:0007669"/>
    <property type="project" value="UniProtKB-UniRule"/>
</dbReference>
<evidence type="ECO:0000256" key="4">
    <source>
        <dbReference type="ARBA" id="ARBA00022605"/>
    </source>
</evidence>
<comment type="catalytic activity">
    <reaction evidence="1 11">
        <text>1,2-dihydroxy-5-(methylsulfanyl)pent-1-en-3-one + O2 = 4-methylsulfanyl-2-oxobutanoate + formate + 2 H(+)</text>
        <dbReference type="Rhea" id="RHEA:24504"/>
        <dbReference type="ChEBI" id="CHEBI:15378"/>
        <dbReference type="ChEBI" id="CHEBI:15379"/>
        <dbReference type="ChEBI" id="CHEBI:15740"/>
        <dbReference type="ChEBI" id="CHEBI:16723"/>
        <dbReference type="ChEBI" id="CHEBI:49252"/>
        <dbReference type="EC" id="1.13.11.54"/>
    </reaction>
</comment>
<feature type="binding site" evidence="11">
    <location>
        <position position="87"/>
    </location>
    <ligand>
        <name>Fe(2+)</name>
        <dbReference type="ChEBI" id="CHEBI:29033"/>
        <note>for iron-dependent acireductone dioxygenase activity</note>
    </ligand>
</feature>
<dbReference type="Pfam" id="PF03079">
    <property type="entry name" value="ARD"/>
    <property type="match status" value="1"/>
</dbReference>
<evidence type="ECO:0000256" key="1">
    <source>
        <dbReference type="ARBA" id="ARBA00000428"/>
    </source>
</evidence>
<dbReference type="EC" id="1.13.11.53" evidence="11"/>
<keyword evidence="6 11" id="KW-0223">Dioxygenase</keyword>
<dbReference type="HAMAP" id="MF_03154">
    <property type="entry name" value="Salvage_MtnD_euk"/>
    <property type="match status" value="1"/>
</dbReference>
<feature type="binding site" evidence="11">
    <location>
        <position position="131"/>
    </location>
    <ligand>
        <name>Fe(2+)</name>
        <dbReference type="ChEBI" id="CHEBI:29033"/>
        <note>for iron-dependent acireductone dioxygenase activity</note>
    </ligand>
</feature>
<dbReference type="SUPFAM" id="SSF51182">
    <property type="entry name" value="RmlC-like cupins"/>
    <property type="match status" value="1"/>
</dbReference>
<dbReference type="Proteomes" id="UP001203297">
    <property type="component" value="Unassembled WGS sequence"/>
</dbReference>
<protein>
    <recommendedName>
        <fullName evidence="11">Acireductone dioxygenase</fullName>
    </recommendedName>
    <alternativeName>
        <fullName evidence="11">Acireductone dioxygenase (Fe(2+)-requiring)</fullName>
        <shortName evidence="11">ARD'</shortName>
        <shortName evidence="11">Fe-ARD</shortName>
        <ecNumber evidence="11">1.13.11.54</ecNumber>
    </alternativeName>
    <alternativeName>
        <fullName evidence="11">Acireductone dioxygenase (Ni(2+)-requiring)</fullName>
        <shortName evidence="11">ARD</shortName>
        <shortName evidence="11">Ni-ARD</shortName>
        <ecNumber evidence="11">1.13.11.53</ecNumber>
    </alternativeName>
</protein>
<sequence>MRAYYFDNLPGDQRLDHDSGTPVDLEYLRRLGLFLLTIPLDTVWEPEIDQIAKQQGYKFRDIMDITKHGLGDHFESSLKMYFTEHMHDEKEIRYILSGSGFWDIREYQTEEWIRIEVVPGDFLIIPPGIYHRFTLGQSNEIKALRLTKEIPNYNSHARGLETDGSSARGQYLDSLKEILVV</sequence>
<accession>A0AAD4LY49</accession>
<evidence type="ECO:0000256" key="9">
    <source>
        <dbReference type="ARBA" id="ARBA00023167"/>
    </source>
</evidence>
<feature type="binding site" evidence="11">
    <location>
        <position position="91"/>
    </location>
    <ligand>
        <name>Ni(2+)</name>
        <dbReference type="ChEBI" id="CHEBI:49786"/>
        <note>for nickel-dependent acireductone dioxygenase activity</note>
    </ligand>
</feature>
<dbReference type="GO" id="GO:0010308">
    <property type="term" value="F:acireductone dioxygenase (Ni2+-requiring) activity"/>
    <property type="evidence" value="ECO:0007669"/>
    <property type="project" value="UniProtKB-UniRule"/>
</dbReference>
<comment type="similarity">
    <text evidence="11">Belongs to the acireductone dioxygenase (ARD) family.</text>
</comment>
<gene>
    <name evidence="11" type="primary">ADI1</name>
    <name evidence="12" type="ORF">B0F90DRAFT_1214734</name>
</gene>
<feature type="binding site" evidence="11">
    <location>
        <position position="85"/>
    </location>
    <ligand>
        <name>Fe(2+)</name>
        <dbReference type="ChEBI" id="CHEBI:29033"/>
        <note>for iron-dependent acireductone dioxygenase activity</note>
    </ligand>
</feature>
<evidence type="ECO:0000256" key="11">
    <source>
        <dbReference type="HAMAP-Rule" id="MF_03154"/>
    </source>
</evidence>
<dbReference type="InterPro" id="IPR027496">
    <property type="entry name" value="ARD_euk"/>
</dbReference>
<dbReference type="PANTHER" id="PTHR23418">
    <property type="entry name" value="ACIREDUCTONE DIOXYGENASE"/>
    <property type="match status" value="1"/>
</dbReference>
<dbReference type="CDD" id="cd02232">
    <property type="entry name" value="cupin_ARD"/>
    <property type="match status" value="1"/>
</dbReference>
<dbReference type="EC" id="1.13.11.54" evidence="11"/>
<evidence type="ECO:0000313" key="13">
    <source>
        <dbReference type="Proteomes" id="UP001203297"/>
    </source>
</evidence>
<name>A0AAD4LY49_9AGAM</name>
<dbReference type="InterPro" id="IPR004313">
    <property type="entry name" value="ARD"/>
</dbReference>
<reference evidence="12" key="1">
    <citation type="journal article" date="2022" name="New Phytol.">
        <title>Evolutionary transition to the ectomycorrhizal habit in the genomes of a hyperdiverse lineage of mushroom-forming fungi.</title>
        <authorList>
            <person name="Looney B."/>
            <person name="Miyauchi S."/>
            <person name="Morin E."/>
            <person name="Drula E."/>
            <person name="Courty P.E."/>
            <person name="Kohler A."/>
            <person name="Kuo A."/>
            <person name="LaButti K."/>
            <person name="Pangilinan J."/>
            <person name="Lipzen A."/>
            <person name="Riley R."/>
            <person name="Andreopoulos W."/>
            <person name="He G."/>
            <person name="Johnson J."/>
            <person name="Nolan M."/>
            <person name="Tritt A."/>
            <person name="Barry K.W."/>
            <person name="Grigoriev I.V."/>
            <person name="Nagy L.G."/>
            <person name="Hibbett D."/>
            <person name="Henrissat B."/>
            <person name="Matheny P.B."/>
            <person name="Labbe J."/>
            <person name="Martin F.M."/>
        </authorList>
    </citation>
    <scope>NUCLEOTIDE SEQUENCE</scope>
    <source>
        <strain evidence="12">BPL690</strain>
    </source>
</reference>
<proteinExistence type="inferred from homology"/>
<dbReference type="PANTHER" id="PTHR23418:SF0">
    <property type="entry name" value="ACIREDUCTONE DIOXYGENASE"/>
    <property type="match status" value="1"/>
</dbReference>
<dbReference type="EMBL" id="WTXG01000064">
    <property type="protein sequence ID" value="KAI0295052.1"/>
    <property type="molecule type" value="Genomic_DNA"/>
</dbReference>
<keyword evidence="2 11" id="KW-0963">Cytoplasm</keyword>